<dbReference type="PANTHER" id="PTHR25465:SF5">
    <property type="entry name" value="E3 UBIQUITIN_ISG15 LIGASE TRIM25-RELATED"/>
    <property type="match status" value="1"/>
</dbReference>
<dbReference type="InterPro" id="IPR000315">
    <property type="entry name" value="Znf_B-box"/>
</dbReference>
<sequence length="436" mass="49736">MAEQQPERGVDLDLDQSQFGCSVCLDLLKEPVTIPCGHSYCKNCIEDCWDQEAKTGQYSCPQCRETFSPRPLLKRSTMLAELVEKLKESSTQQPSPSLACAGPEDVVCDFCCGTRRNKATMSCLTCLASYCPAHLEPHHSVPVLKKHQLVSATVPLQGKMCEKHNKLMEVYCRTDKKCIYHLCVIDEHRSHNTVSSASERAEQQKQLIESQKKVQQRFQERKQELKELLQALKDFKSCSRTAAESCDGIFNELIGSMRRRRSLTKQLINAQQETAAARAEELQLQLEEEISKMKMKRRDAELEQLSHTDDHIHFIQTFQSLSTSCESPDLPPVSVFYPRRSAFKPVTDCVSKLRDDIESLLEDMWPRIFSTVSNIDVVPPAPKTREEFLRYCRPLTLDQNSVSPYLEHVAFTEPLYPGLGLKDARGGHYAELIKFW</sequence>
<evidence type="ECO:0000313" key="7">
    <source>
        <dbReference type="EMBL" id="KAK9524915.1"/>
    </source>
</evidence>
<keyword evidence="5" id="KW-0175">Coiled coil</keyword>
<evidence type="ECO:0000256" key="2">
    <source>
        <dbReference type="ARBA" id="ARBA00022771"/>
    </source>
</evidence>
<comment type="caution">
    <text evidence="7">The sequence shown here is derived from an EMBL/GenBank/DDBJ whole genome shotgun (WGS) entry which is preliminary data.</text>
</comment>
<dbReference type="Gene3D" id="4.10.830.40">
    <property type="match status" value="1"/>
</dbReference>
<evidence type="ECO:0000256" key="5">
    <source>
        <dbReference type="SAM" id="Coils"/>
    </source>
</evidence>
<dbReference type="InterPro" id="IPR058030">
    <property type="entry name" value="TRIM8/14/16/25/29/45/65_CC"/>
</dbReference>
<dbReference type="SMART" id="SM00184">
    <property type="entry name" value="RING"/>
    <property type="match status" value="1"/>
</dbReference>
<dbReference type="SUPFAM" id="SSF57845">
    <property type="entry name" value="B-box zinc-binding domain"/>
    <property type="match status" value="1"/>
</dbReference>
<evidence type="ECO:0000256" key="1">
    <source>
        <dbReference type="ARBA" id="ARBA00022723"/>
    </source>
</evidence>
<dbReference type="EMBL" id="JBCEZU010000145">
    <property type="protein sequence ID" value="KAK9524915.1"/>
    <property type="molecule type" value="Genomic_DNA"/>
</dbReference>
<dbReference type="PANTHER" id="PTHR25465">
    <property type="entry name" value="B-BOX DOMAIN CONTAINING"/>
    <property type="match status" value="1"/>
</dbReference>
<evidence type="ECO:0000313" key="8">
    <source>
        <dbReference type="Proteomes" id="UP001488805"/>
    </source>
</evidence>
<dbReference type="InterPro" id="IPR013083">
    <property type="entry name" value="Znf_RING/FYVE/PHD"/>
</dbReference>
<name>A0AAW1EQQ2_ZOAVI</name>
<dbReference type="CDD" id="cd19769">
    <property type="entry name" value="Bbox2_TRIM16-like"/>
    <property type="match status" value="1"/>
</dbReference>
<protein>
    <recommendedName>
        <fullName evidence="6">RING-type domain-containing protein</fullName>
    </recommendedName>
</protein>
<dbReference type="Gene3D" id="3.30.40.10">
    <property type="entry name" value="Zinc/RING finger domain, C3HC4 (zinc finger)"/>
    <property type="match status" value="1"/>
</dbReference>
<feature type="coiled-coil region" evidence="5">
    <location>
        <begin position="260"/>
        <end position="303"/>
    </location>
</feature>
<reference evidence="7 8" key="1">
    <citation type="journal article" date="2024" name="Genome Biol. Evol.">
        <title>Chromosome-level genome assembly of the viviparous eelpout Zoarces viviparus.</title>
        <authorList>
            <person name="Fuhrmann N."/>
            <person name="Brasseur M.V."/>
            <person name="Bakowski C.E."/>
            <person name="Podsiadlowski L."/>
            <person name="Prost S."/>
            <person name="Krehenwinkel H."/>
            <person name="Mayer C."/>
        </authorList>
    </citation>
    <scope>NUCLEOTIDE SEQUENCE [LARGE SCALE GENOMIC DNA]</scope>
    <source>
        <strain evidence="7">NO-MEL_2022_Ind0_liver</strain>
    </source>
</reference>
<keyword evidence="1" id="KW-0479">Metal-binding</keyword>
<organism evidence="7 8">
    <name type="scientific">Zoarces viviparus</name>
    <name type="common">Viviparous eelpout</name>
    <name type="synonym">Blennius viviparus</name>
    <dbReference type="NCBI Taxonomy" id="48416"/>
    <lineage>
        <taxon>Eukaryota</taxon>
        <taxon>Metazoa</taxon>
        <taxon>Chordata</taxon>
        <taxon>Craniata</taxon>
        <taxon>Vertebrata</taxon>
        <taxon>Euteleostomi</taxon>
        <taxon>Actinopterygii</taxon>
        <taxon>Neopterygii</taxon>
        <taxon>Teleostei</taxon>
        <taxon>Neoteleostei</taxon>
        <taxon>Acanthomorphata</taxon>
        <taxon>Eupercaria</taxon>
        <taxon>Perciformes</taxon>
        <taxon>Cottioidei</taxon>
        <taxon>Zoarcales</taxon>
        <taxon>Zoarcidae</taxon>
        <taxon>Zoarcinae</taxon>
        <taxon>Zoarces</taxon>
    </lineage>
</organism>
<dbReference type="InterPro" id="IPR051051">
    <property type="entry name" value="E3_ubiq-ligase_TRIM/RNF"/>
</dbReference>
<keyword evidence="8" id="KW-1185">Reference proteome</keyword>
<dbReference type="SUPFAM" id="SSF57850">
    <property type="entry name" value="RING/U-box"/>
    <property type="match status" value="1"/>
</dbReference>
<dbReference type="SMART" id="SM00336">
    <property type="entry name" value="BBOX"/>
    <property type="match status" value="1"/>
</dbReference>
<keyword evidence="3" id="KW-0862">Zinc</keyword>
<dbReference type="Pfam" id="PF00643">
    <property type="entry name" value="zf-B_box"/>
    <property type="match status" value="1"/>
</dbReference>
<accession>A0AAW1EQQ2</accession>
<proteinExistence type="predicted"/>
<dbReference type="PROSITE" id="PS50089">
    <property type="entry name" value="ZF_RING_2"/>
    <property type="match status" value="1"/>
</dbReference>
<dbReference type="Pfam" id="PF25600">
    <property type="entry name" value="TRIM_CC"/>
    <property type="match status" value="1"/>
</dbReference>
<dbReference type="PROSITE" id="PS00518">
    <property type="entry name" value="ZF_RING_1"/>
    <property type="match status" value="1"/>
</dbReference>
<dbReference type="AlphaFoldDB" id="A0AAW1EQQ2"/>
<dbReference type="Gene3D" id="3.30.160.60">
    <property type="entry name" value="Classic Zinc Finger"/>
    <property type="match status" value="1"/>
</dbReference>
<evidence type="ECO:0000256" key="3">
    <source>
        <dbReference type="ARBA" id="ARBA00022833"/>
    </source>
</evidence>
<dbReference type="InterPro" id="IPR001841">
    <property type="entry name" value="Znf_RING"/>
</dbReference>
<feature type="domain" description="RING-type" evidence="6">
    <location>
        <begin position="21"/>
        <end position="64"/>
    </location>
</feature>
<keyword evidence="2 4" id="KW-0863">Zinc-finger</keyword>
<dbReference type="Pfam" id="PF15227">
    <property type="entry name" value="zf-C3HC4_4"/>
    <property type="match status" value="1"/>
</dbReference>
<dbReference type="Proteomes" id="UP001488805">
    <property type="component" value="Unassembled WGS sequence"/>
</dbReference>
<evidence type="ECO:0000259" key="6">
    <source>
        <dbReference type="PROSITE" id="PS50089"/>
    </source>
</evidence>
<dbReference type="InterPro" id="IPR017907">
    <property type="entry name" value="Znf_RING_CS"/>
</dbReference>
<evidence type="ECO:0000256" key="4">
    <source>
        <dbReference type="PROSITE-ProRule" id="PRU00175"/>
    </source>
</evidence>
<feature type="coiled-coil region" evidence="5">
    <location>
        <begin position="208"/>
        <end position="235"/>
    </location>
</feature>
<gene>
    <name evidence="7" type="ORF">VZT92_017274</name>
</gene>
<dbReference type="GO" id="GO:0008270">
    <property type="term" value="F:zinc ion binding"/>
    <property type="evidence" value="ECO:0007669"/>
    <property type="project" value="UniProtKB-KW"/>
</dbReference>